<dbReference type="EMBL" id="ADGP01000009">
    <property type="protein sequence ID" value="EFD94543.1"/>
    <property type="molecule type" value="Genomic_DNA"/>
</dbReference>
<sequence length="65" mass="7048">MHTQQVNAKMKVIMNRDGKSRTFTMSKLRNGAEAANVYTAAKAVSALQKGDLAAVHMVVDTKIEA</sequence>
<dbReference type="STRING" id="699218.HMPREF0889_0620"/>
<gene>
    <name evidence="2" type="ORF">HMPREF0889_0620</name>
    <name evidence="3" type="ORF">HMPREF1039_1570</name>
</gene>
<feature type="domain" description="DUF1659" evidence="1">
    <location>
        <begin position="5"/>
        <end position="64"/>
    </location>
</feature>
<reference evidence="2" key="2">
    <citation type="submission" date="2009-12" db="EMBL/GenBank/DDBJ databases">
        <authorList>
            <person name="Madupu R."/>
            <person name="Durkin A.S."/>
            <person name="Torralba M."/>
            <person name="Methe B."/>
            <person name="Sutton G.G."/>
            <person name="Strausberg R.L."/>
            <person name="Nelson K.E."/>
        </authorList>
    </citation>
    <scope>NUCLEOTIDE SEQUENCE</scope>
    <source>
        <strain evidence="2">28L</strain>
    </source>
</reference>
<dbReference type="AlphaFoldDB" id="D3LTK4"/>
<keyword evidence="5" id="KW-1185">Reference proteome</keyword>
<reference evidence="3 5" key="3">
    <citation type="submission" date="2011-04" db="EMBL/GenBank/DDBJ databases">
        <authorList>
            <person name="Harkins D.M."/>
            <person name="Madupu R."/>
            <person name="Durkin A.S."/>
            <person name="Torralba M."/>
            <person name="Methe B."/>
            <person name="Sutton G.G."/>
            <person name="Nelson K.E."/>
        </authorList>
    </citation>
    <scope>NUCLEOTIDE SEQUENCE [LARGE SCALE GENOMIC DNA]</scope>
    <source>
        <strain evidence="3 5">UPII 199-6</strain>
    </source>
</reference>
<evidence type="ECO:0000259" key="1">
    <source>
        <dbReference type="Pfam" id="PF07872"/>
    </source>
</evidence>
<dbReference type="Pfam" id="PF07872">
    <property type="entry name" value="DUF1659"/>
    <property type="match status" value="1"/>
</dbReference>
<protein>
    <recommendedName>
        <fullName evidence="1">DUF1659 domain-containing protein</fullName>
    </recommendedName>
</protein>
<name>D3LTK4_9FIRM</name>
<dbReference type="InterPro" id="IPR012454">
    <property type="entry name" value="DUF1659"/>
</dbReference>
<dbReference type="EMBL" id="AFIJ01000027">
    <property type="protein sequence ID" value="EGL40426.1"/>
    <property type="molecule type" value="Genomic_DNA"/>
</dbReference>
<evidence type="ECO:0000313" key="5">
    <source>
        <dbReference type="Proteomes" id="UP000004018"/>
    </source>
</evidence>
<proteinExistence type="predicted"/>
<organism evidence="2 4">
    <name type="scientific">Megasphaera lornae</name>
    <dbReference type="NCBI Taxonomy" id="1000568"/>
    <lineage>
        <taxon>Bacteria</taxon>
        <taxon>Bacillati</taxon>
        <taxon>Bacillota</taxon>
        <taxon>Negativicutes</taxon>
        <taxon>Veillonellales</taxon>
        <taxon>Veillonellaceae</taxon>
        <taxon>Megasphaera</taxon>
    </lineage>
</organism>
<comment type="caution">
    <text evidence="2">The sequence shown here is derived from an EMBL/GenBank/DDBJ whole genome shotgun (WGS) entry which is preliminary data.</text>
</comment>
<dbReference type="Proteomes" id="UP000003242">
    <property type="component" value="Unassembled WGS sequence"/>
</dbReference>
<evidence type="ECO:0000313" key="4">
    <source>
        <dbReference type="Proteomes" id="UP000003242"/>
    </source>
</evidence>
<dbReference type="Proteomes" id="UP000004018">
    <property type="component" value="Unassembled WGS sequence"/>
</dbReference>
<dbReference type="RefSeq" id="WP_007391100.1">
    <property type="nucleotide sequence ID" value="NZ_ADGP01000009.1"/>
</dbReference>
<evidence type="ECO:0000313" key="3">
    <source>
        <dbReference type="EMBL" id="EGL40426.1"/>
    </source>
</evidence>
<accession>D3LTK4</accession>
<evidence type="ECO:0000313" key="2">
    <source>
        <dbReference type="EMBL" id="EFD94543.1"/>
    </source>
</evidence>
<reference evidence="4" key="1">
    <citation type="submission" date="2009-12" db="EMBL/GenBank/DDBJ databases">
        <title>Sequence of Clostridiales genomosp. BVAB3 str. UPII9-5.</title>
        <authorList>
            <person name="Madupu R."/>
            <person name="Durkin A.S."/>
            <person name="Torralba M."/>
            <person name="Methe B."/>
            <person name="Sutton G.G."/>
            <person name="Strausberg R.L."/>
            <person name="Nelson K.E."/>
        </authorList>
    </citation>
    <scope>NUCLEOTIDE SEQUENCE [LARGE SCALE GENOMIC DNA]</scope>
    <source>
        <strain evidence="4">28L</strain>
    </source>
</reference>